<reference evidence="2 3" key="1">
    <citation type="submission" date="2018-12" db="EMBL/GenBank/DDBJ databases">
        <title>Draft genome sequence of Xylaria grammica IHI A82.</title>
        <authorList>
            <person name="Buettner E."/>
            <person name="Kellner H."/>
        </authorList>
    </citation>
    <scope>NUCLEOTIDE SEQUENCE [LARGE SCALE GENOMIC DNA]</scope>
    <source>
        <strain evidence="2 3">IHI A82</strain>
    </source>
</reference>
<proteinExistence type="predicted"/>
<feature type="region of interest" description="Disordered" evidence="1">
    <location>
        <begin position="1"/>
        <end position="69"/>
    </location>
</feature>
<dbReference type="EMBL" id="RYZI01000468">
    <property type="protein sequence ID" value="RWA05184.1"/>
    <property type="molecule type" value="Genomic_DNA"/>
</dbReference>
<gene>
    <name evidence="2" type="ORF">EKO27_g9920</name>
</gene>
<comment type="caution">
    <text evidence="2">The sequence shown here is derived from an EMBL/GenBank/DDBJ whole genome shotgun (WGS) entry which is preliminary data.</text>
</comment>
<organism evidence="2 3">
    <name type="scientific">Xylaria grammica</name>
    <dbReference type="NCBI Taxonomy" id="363999"/>
    <lineage>
        <taxon>Eukaryota</taxon>
        <taxon>Fungi</taxon>
        <taxon>Dikarya</taxon>
        <taxon>Ascomycota</taxon>
        <taxon>Pezizomycotina</taxon>
        <taxon>Sordariomycetes</taxon>
        <taxon>Xylariomycetidae</taxon>
        <taxon>Xylariales</taxon>
        <taxon>Xylariaceae</taxon>
        <taxon>Xylaria</taxon>
    </lineage>
</organism>
<protein>
    <submittedName>
        <fullName evidence="2">Uncharacterized protein</fullName>
    </submittedName>
</protein>
<dbReference type="Proteomes" id="UP000286045">
    <property type="component" value="Unassembled WGS sequence"/>
</dbReference>
<keyword evidence="3" id="KW-1185">Reference proteome</keyword>
<dbReference type="AlphaFoldDB" id="A0A439CSN0"/>
<evidence type="ECO:0000313" key="3">
    <source>
        <dbReference type="Proteomes" id="UP000286045"/>
    </source>
</evidence>
<sequence>MATASASISDDWEHVEDTDSFSVISLSMSDDGSTDRPRDRPAIPALSTPPDNLDHQPHQSHRPPAQSLVCPREIGEEPDESQAVERCGMDMADVVEPDTPPAQPKEGINNDTNFDSICSTTSSLIKLIPAMPTDPCHCAPDIITKTKKLGAHLCHLEDILQGYAKHRRPSNRRAELPLGLSEWLGSLKSELLGIRERLDDPTTWSQAAEKLESFSSQMDGLMSVIQSDYEDFHTLNMPVLASQGPHTTHRGPGRYASRITSGSNSLAHLRRELYTLRDQIVACLGEIHSCLHSHTFNNRDQRKDMKDLTLSYKKTKESLELMLSNHGSDWIDYSLAGGLTYPEFCRLNPDTIRSLILQLKEVTDDLFLERTRVQSLHYENDPDGVLQGEKMVIEESSFNTLRAIEEVLVSILQLRKDAY</sequence>
<accession>A0A439CSN0</accession>
<evidence type="ECO:0000313" key="2">
    <source>
        <dbReference type="EMBL" id="RWA05184.1"/>
    </source>
</evidence>
<feature type="compositionally biased region" description="Polar residues" evidence="1">
    <location>
        <begin position="20"/>
        <end position="31"/>
    </location>
</feature>
<evidence type="ECO:0000256" key="1">
    <source>
        <dbReference type="SAM" id="MobiDB-lite"/>
    </source>
</evidence>
<name>A0A439CSN0_9PEZI</name>